<dbReference type="AlphaFoldDB" id="A0A399RJ21"/>
<dbReference type="RefSeq" id="WP_119376118.1">
    <property type="nucleotide sequence ID" value="NZ_QWFX01000007.1"/>
</dbReference>
<sequence>MSSRIAQFGLRLPLMAAPMSIASVPALIKACMEAGIIGCFPTHNAAQDRGLRAWVEELLDFQQALRHAGGSPPTFAVNINVSRHKPADRLKHEISVCRASRLPIITSNAGNPAELVKQVHDWGGIVIHDATTVEQAEKAVAVGVDGLMLVCAGAGGLGGLLSPFAFVPAVRRFFDGIIQLAGGVASGEGIAAAELLGADMVCMGTRFIATKESGVPPGHKQMLAEASLSDVCWTERLVGIGANFLKPSLTNHGIDPNGKGDARYILPDGVKPWRDVWSGGHSTALVDDILSVEDVISKLEREYVAARSYQIAPVD</sequence>
<keyword evidence="8" id="KW-1185">Reference proteome</keyword>
<dbReference type="InterPro" id="IPR004136">
    <property type="entry name" value="NMO"/>
</dbReference>
<accession>A0A399RJ21</accession>
<dbReference type="PANTHER" id="PTHR42747:SF4">
    <property type="entry name" value="BLR1330 PROTEIN"/>
    <property type="match status" value="1"/>
</dbReference>
<evidence type="ECO:0000313" key="8">
    <source>
        <dbReference type="Proteomes" id="UP000266385"/>
    </source>
</evidence>
<dbReference type="SUPFAM" id="SSF51412">
    <property type="entry name" value="Inosine monophosphate dehydrogenase (IMPDH)"/>
    <property type="match status" value="1"/>
</dbReference>
<dbReference type="EMBL" id="QWFX01000007">
    <property type="protein sequence ID" value="RIJ29832.1"/>
    <property type="molecule type" value="Genomic_DNA"/>
</dbReference>
<dbReference type="Pfam" id="PF03060">
    <property type="entry name" value="NMO"/>
    <property type="match status" value="1"/>
</dbReference>
<reference evidence="7 8" key="1">
    <citation type="submission" date="2018-08" db="EMBL/GenBank/DDBJ databases">
        <title>Henriciella mobilis sp. nov., isolated from seawater.</title>
        <authorList>
            <person name="Cheng H."/>
            <person name="Wu Y.-H."/>
            <person name="Xu X.-W."/>
            <person name="Guo L.-L."/>
        </authorList>
    </citation>
    <scope>NUCLEOTIDE SEQUENCE [LARGE SCALE GENOMIC DNA]</scope>
    <source>
        <strain evidence="7 8">JN25</strain>
    </source>
</reference>
<evidence type="ECO:0000256" key="5">
    <source>
        <dbReference type="ARBA" id="ARBA00023033"/>
    </source>
</evidence>
<comment type="caution">
    <text evidence="7">The sequence shown here is derived from an EMBL/GenBank/DDBJ whole genome shotgun (WGS) entry which is preliminary data.</text>
</comment>
<evidence type="ECO:0000256" key="2">
    <source>
        <dbReference type="ARBA" id="ARBA00022630"/>
    </source>
</evidence>
<dbReference type="Proteomes" id="UP000266385">
    <property type="component" value="Unassembled WGS sequence"/>
</dbReference>
<evidence type="ECO:0000256" key="3">
    <source>
        <dbReference type="ARBA" id="ARBA00022643"/>
    </source>
</evidence>
<dbReference type="OrthoDB" id="9778912at2"/>
<evidence type="ECO:0000256" key="1">
    <source>
        <dbReference type="ARBA" id="ARBA00009881"/>
    </source>
</evidence>
<comment type="similarity">
    <text evidence="1">Belongs to the nitronate monooxygenase family. NMO class I subfamily.</text>
</comment>
<keyword evidence="6" id="KW-0732">Signal</keyword>
<keyword evidence="5 7" id="KW-0503">Monooxygenase</keyword>
<feature type="chain" id="PRO_5017377127" evidence="6">
    <location>
        <begin position="17"/>
        <end position="315"/>
    </location>
</feature>
<evidence type="ECO:0000256" key="6">
    <source>
        <dbReference type="SAM" id="SignalP"/>
    </source>
</evidence>
<organism evidence="7 8">
    <name type="scientific">Henriciella mobilis</name>
    <dbReference type="NCBI Taxonomy" id="2305467"/>
    <lineage>
        <taxon>Bacteria</taxon>
        <taxon>Pseudomonadati</taxon>
        <taxon>Pseudomonadota</taxon>
        <taxon>Alphaproteobacteria</taxon>
        <taxon>Hyphomonadales</taxon>
        <taxon>Hyphomonadaceae</taxon>
        <taxon>Henriciella</taxon>
    </lineage>
</organism>
<dbReference type="PANTHER" id="PTHR42747">
    <property type="entry name" value="NITRONATE MONOOXYGENASE-RELATED"/>
    <property type="match status" value="1"/>
</dbReference>
<name>A0A399RJ21_9PROT</name>
<dbReference type="Gene3D" id="3.20.20.70">
    <property type="entry name" value="Aldolase class I"/>
    <property type="match status" value="1"/>
</dbReference>
<keyword evidence="2" id="KW-0285">Flavoprotein</keyword>
<gene>
    <name evidence="7" type="ORF">D1223_09015</name>
</gene>
<keyword evidence="3" id="KW-0288">FMN</keyword>
<keyword evidence="4" id="KW-0560">Oxidoreductase</keyword>
<feature type="signal peptide" evidence="6">
    <location>
        <begin position="1"/>
        <end position="16"/>
    </location>
</feature>
<proteinExistence type="inferred from homology"/>
<evidence type="ECO:0000313" key="7">
    <source>
        <dbReference type="EMBL" id="RIJ29832.1"/>
    </source>
</evidence>
<protein>
    <submittedName>
        <fullName evidence="7">Nitronate monooxygenase</fullName>
    </submittedName>
</protein>
<dbReference type="GO" id="GO:0018580">
    <property type="term" value="F:nitronate monooxygenase activity"/>
    <property type="evidence" value="ECO:0007669"/>
    <property type="project" value="InterPro"/>
</dbReference>
<dbReference type="CDD" id="cd04730">
    <property type="entry name" value="NPD_like"/>
    <property type="match status" value="1"/>
</dbReference>
<dbReference type="InterPro" id="IPR013785">
    <property type="entry name" value="Aldolase_TIM"/>
</dbReference>
<evidence type="ECO:0000256" key="4">
    <source>
        <dbReference type="ARBA" id="ARBA00023002"/>
    </source>
</evidence>